<evidence type="ECO:0000313" key="1">
    <source>
        <dbReference type="EMBL" id="KAH9425429.1"/>
    </source>
</evidence>
<protein>
    <submittedName>
        <fullName evidence="1">Uncharacterized protein</fullName>
    </submittedName>
</protein>
<name>A0ABQ8JS76_DERPT</name>
<reference evidence="1 2" key="1">
    <citation type="journal article" date="2018" name="J. Allergy Clin. Immunol.">
        <title>High-quality assembly of Dermatophagoides pteronyssinus genome and transcriptome reveals a wide range of novel allergens.</title>
        <authorList>
            <person name="Liu X.Y."/>
            <person name="Yang K.Y."/>
            <person name="Wang M.Q."/>
            <person name="Kwok J.S."/>
            <person name="Zeng X."/>
            <person name="Yang Z."/>
            <person name="Xiao X.J."/>
            <person name="Lau C.P."/>
            <person name="Li Y."/>
            <person name="Huang Z.M."/>
            <person name="Ba J.G."/>
            <person name="Yim A.K."/>
            <person name="Ouyang C.Y."/>
            <person name="Ngai S.M."/>
            <person name="Chan T.F."/>
            <person name="Leung E.L."/>
            <person name="Liu L."/>
            <person name="Liu Z.G."/>
            <person name="Tsui S.K."/>
        </authorList>
    </citation>
    <scope>NUCLEOTIDE SEQUENCE [LARGE SCALE GENOMIC DNA]</scope>
    <source>
        <strain evidence="1">Derp</strain>
    </source>
</reference>
<organism evidence="1 2">
    <name type="scientific">Dermatophagoides pteronyssinus</name>
    <name type="common">European house dust mite</name>
    <dbReference type="NCBI Taxonomy" id="6956"/>
    <lineage>
        <taxon>Eukaryota</taxon>
        <taxon>Metazoa</taxon>
        <taxon>Ecdysozoa</taxon>
        <taxon>Arthropoda</taxon>
        <taxon>Chelicerata</taxon>
        <taxon>Arachnida</taxon>
        <taxon>Acari</taxon>
        <taxon>Acariformes</taxon>
        <taxon>Sarcoptiformes</taxon>
        <taxon>Astigmata</taxon>
        <taxon>Psoroptidia</taxon>
        <taxon>Analgoidea</taxon>
        <taxon>Pyroglyphidae</taxon>
        <taxon>Dermatophagoidinae</taxon>
        <taxon>Dermatophagoides</taxon>
    </lineage>
</organism>
<evidence type="ECO:0000313" key="2">
    <source>
        <dbReference type="Proteomes" id="UP000887458"/>
    </source>
</evidence>
<reference evidence="1 2" key="2">
    <citation type="journal article" date="2022" name="Mol. Biol. Evol.">
        <title>Comparative Genomics Reveals Insights into the Divergent Evolution of Astigmatic Mites and Household Pest Adaptations.</title>
        <authorList>
            <person name="Xiong Q."/>
            <person name="Wan A.T."/>
            <person name="Liu X."/>
            <person name="Fung C.S."/>
            <person name="Xiao X."/>
            <person name="Malainual N."/>
            <person name="Hou J."/>
            <person name="Wang L."/>
            <person name="Wang M."/>
            <person name="Yang K.Y."/>
            <person name="Cui Y."/>
            <person name="Leung E.L."/>
            <person name="Nong W."/>
            <person name="Shin S.K."/>
            <person name="Au S.W."/>
            <person name="Jeong K.Y."/>
            <person name="Chew F.T."/>
            <person name="Hui J.H."/>
            <person name="Leung T.F."/>
            <person name="Tungtrongchitr A."/>
            <person name="Zhong N."/>
            <person name="Liu Z."/>
            <person name="Tsui S.K."/>
        </authorList>
    </citation>
    <scope>NUCLEOTIDE SEQUENCE [LARGE SCALE GENOMIC DNA]</scope>
    <source>
        <strain evidence="1">Derp</strain>
    </source>
</reference>
<comment type="caution">
    <text evidence="1">The sequence shown here is derived from an EMBL/GenBank/DDBJ whole genome shotgun (WGS) entry which is preliminary data.</text>
</comment>
<keyword evidence="2" id="KW-1185">Reference proteome</keyword>
<sequence length="101" mass="11889">MVSRFFKKKRNHYVDVVVADKTGPTFRLFSMTVCDDDDGVILELPKKILTVTHHTDIETFIKHLVSRLDFGHFILSRTKHFQDSKQNIQKQKNSLEQKLCR</sequence>
<accession>A0ABQ8JS76</accession>
<proteinExistence type="predicted"/>
<dbReference type="EMBL" id="NJHN03000018">
    <property type="protein sequence ID" value="KAH9425429.1"/>
    <property type="molecule type" value="Genomic_DNA"/>
</dbReference>
<gene>
    <name evidence="1" type="ORF">DERP_006037</name>
</gene>
<dbReference type="Proteomes" id="UP000887458">
    <property type="component" value="Unassembled WGS sequence"/>
</dbReference>